<evidence type="ECO:0000256" key="1">
    <source>
        <dbReference type="SAM" id="MobiDB-lite"/>
    </source>
</evidence>
<protein>
    <submittedName>
        <fullName evidence="2">Uncharacterized protein</fullName>
    </submittedName>
</protein>
<gene>
    <name evidence="2" type="ORF">Acr_19g0004450</name>
</gene>
<accession>A0A7J0G9X4</accession>
<comment type="caution">
    <text evidence="2">The sequence shown here is derived from an EMBL/GenBank/DDBJ whole genome shotgun (WGS) entry which is preliminary data.</text>
</comment>
<reference evidence="2 3" key="1">
    <citation type="submission" date="2019-07" db="EMBL/GenBank/DDBJ databases">
        <title>De Novo Assembly of kiwifruit Actinidia rufa.</title>
        <authorList>
            <person name="Sugita-Konishi S."/>
            <person name="Sato K."/>
            <person name="Mori E."/>
            <person name="Abe Y."/>
            <person name="Kisaki G."/>
            <person name="Hamano K."/>
            <person name="Suezawa K."/>
            <person name="Otani M."/>
            <person name="Fukuda T."/>
            <person name="Manabe T."/>
            <person name="Gomi K."/>
            <person name="Tabuchi M."/>
            <person name="Akimitsu K."/>
            <person name="Kataoka I."/>
        </authorList>
    </citation>
    <scope>NUCLEOTIDE SEQUENCE [LARGE SCALE GENOMIC DNA]</scope>
    <source>
        <strain evidence="3">cv. Fuchu</strain>
    </source>
</reference>
<dbReference type="Proteomes" id="UP000585474">
    <property type="component" value="Unassembled WGS sequence"/>
</dbReference>
<dbReference type="EMBL" id="BJWL01000019">
    <property type="protein sequence ID" value="GFZ07508.1"/>
    <property type="molecule type" value="Genomic_DNA"/>
</dbReference>
<sequence>MRSRSKANRYNGNRPTKSNKNQHCLGFENQDSKFRFESTRGRLAHTVHLKIEVATDNLGFDRSIRKPLRSIRTRLYRVIEDRSQFESQLTASIGA</sequence>
<organism evidence="2 3">
    <name type="scientific">Actinidia rufa</name>
    <dbReference type="NCBI Taxonomy" id="165716"/>
    <lineage>
        <taxon>Eukaryota</taxon>
        <taxon>Viridiplantae</taxon>
        <taxon>Streptophyta</taxon>
        <taxon>Embryophyta</taxon>
        <taxon>Tracheophyta</taxon>
        <taxon>Spermatophyta</taxon>
        <taxon>Magnoliopsida</taxon>
        <taxon>eudicotyledons</taxon>
        <taxon>Gunneridae</taxon>
        <taxon>Pentapetalae</taxon>
        <taxon>asterids</taxon>
        <taxon>Ericales</taxon>
        <taxon>Actinidiaceae</taxon>
        <taxon>Actinidia</taxon>
    </lineage>
</organism>
<evidence type="ECO:0000313" key="2">
    <source>
        <dbReference type="EMBL" id="GFZ07508.1"/>
    </source>
</evidence>
<proteinExistence type="predicted"/>
<feature type="compositionally biased region" description="Polar residues" evidence="1">
    <location>
        <begin position="8"/>
        <end position="22"/>
    </location>
</feature>
<name>A0A7J0G9X4_9ERIC</name>
<keyword evidence="3" id="KW-1185">Reference proteome</keyword>
<dbReference type="AlphaFoldDB" id="A0A7J0G9X4"/>
<feature type="region of interest" description="Disordered" evidence="1">
    <location>
        <begin position="1"/>
        <end position="25"/>
    </location>
</feature>
<evidence type="ECO:0000313" key="3">
    <source>
        <dbReference type="Proteomes" id="UP000585474"/>
    </source>
</evidence>